<name>A0A834LZQ1_RHOSS</name>
<comment type="caution">
    <text evidence="2">The sequence shown here is derived from an EMBL/GenBank/DDBJ whole genome shotgun (WGS) entry which is preliminary data.</text>
</comment>
<evidence type="ECO:0000313" key="2">
    <source>
        <dbReference type="EMBL" id="KAF7151798.1"/>
    </source>
</evidence>
<dbReference type="Proteomes" id="UP000626092">
    <property type="component" value="Unassembled WGS sequence"/>
</dbReference>
<proteinExistence type="predicted"/>
<sequence length="182" mass="20951">MTSLTIDPSDPIYIHPSDHPGLILVPKVLDGTNYAMWRRSMTLVSLSAKNKLGFIKGTIPTPSEIDAAHLAWQRCNDMVLSWIFNSLSLDLTNSVLYVETPSEIWADLQERFLQGDFSHHYQVQRSIVELRQNQDSIFTYYTTIKIFWDELKIYSPPIPCTYGGMKHLNEREENVKTKSNVD</sequence>
<dbReference type="InterPro" id="IPR029472">
    <property type="entry name" value="Copia-like_N"/>
</dbReference>
<protein>
    <recommendedName>
        <fullName evidence="1">Retrotransposon Copia-like N-terminal domain-containing protein</fullName>
    </recommendedName>
</protein>
<evidence type="ECO:0000313" key="3">
    <source>
        <dbReference type="Proteomes" id="UP000626092"/>
    </source>
</evidence>
<organism evidence="2 3">
    <name type="scientific">Rhododendron simsii</name>
    <name type="common">Sims's rhododendron</name>
    <dbReference type="NCBI Taxonomy" id="118357"/>
    <lineage>
        <taxon>Eukaryota</taxon>
        <taxon>Viridiplantae</taxon>
        <taxon>Streptophyta</taxon>
        <taxon>Embryophyta</taxon>
        <taxon>Tracheophyta</taxon>
        <taxon>Spermatophyta</taxon>
        <taxon>Magnoliopsida</taxon>
        <taxon>eudicotyledons</taxon>
        <taxon>Gunneridae</taxon>
        <taxon>Pentapetalae</taxon>
        <taxon>asterids</taxon>
        <taxon>Ericales</taxon>
        <taxon>Ericaceae</taxon>
        <taxon>Ericoideae</taxon>
        <taxon>Rhodoreae</taxon>
        <taxon>Rhododendron</taxon>
    </lineage>
</organism>
<accession>A0A834LZQ1</accession>
<dbReference type="OrthoDB" id="5544992at2759"/>
<dbReference type="AlphaFoldDB" id="A0A834LZQ1"/>
<dbReference type="PANTHER" id="PTHR37610">
    <property type="entry name" value="CCHC-TYPE DOMAIN-CONTAINING PROTEIN"/>
    <property type="match status" value="1"/>
</dbReference>
<gene>
    <name evidence="2" type="ORF">RHSIM_Rhsim02G0046700</name>
</gene>
<dbReference type="PANTHER" id="PTHR37610:SF40">
    <property type="entry name" value="OS01G0909600 PROTEIN"/>
    <property type="match status" value="1"/>
</dbReference>
<feature type="domain" description="Retrotransposon Copia-like N-terminal" evidence="1">
    <location>
        <begin position="15"/>
        <end position="62"/>
    </location>
</feature>
<reference evidence="2" key="1">
    <citation type="submission" date="2019-11" db="EMBL/GenBank/DDBJ databases">
        <authorList>
            <person name="Liu Y."/>
            <person name="Hou J."/>
            <person name="Li T.-Q."/>
            <person name="Guan C.-H."/>
            <person name="Wu X."/>
            <person name="Wu H.-Z."/>
            <person name="Ling F."/>
            <person name="Zhang R."/>
            <person name="Shi X.-G."/>
            <person name="Ren J.-P."/>
            <person name="Chen E.-F."/>
            <person name="Sun J.-M."/>
        </authorList>
    </citation>
    <scope>NUCLEOTIDE SEQUENCE</scope>
    <source>
        <strain evidence="2">Adult_tree_wgs_1</strain>
        <tissue evidence="2">Leaves</tissue>
    </source>
</reference>
<evidence type="ECO:0000259" key="1">
    <source>
        <dbReference type="Pfam" id="PF14244"/>
    </source>
</evidence>
<dbReference type="Pfam" id="PF14244">
    <property type="entry name" value="Retrotran_gag_3"/>
    <property type="match status" value="1"/>
</dbReference>
<keyword evidence="3" id="KW-1185">Reference proteome</keyword>
<dbReference type="EMBL" id="WJXA01000002">
    <property type="protein sequence ID" value="KAF7151798.1"/>
    <property type="molecule type" value="Genomic_DNA"/>
</dbReference>